<evidence type="ECO:0000256" key="4">
    <source>
        <dbReference type="SAM" id="MobiDB-lite"/>
    </source>
</evidence>
<feature type="region of interest" description="Disordered" evidence="4">
    <location>
        <begin position="1"/>
        <end position="93"/>
    </location>
</feature>
<accession>A0ABN8NR70</accession>
<comment type="similarity">
    <text evidence="2">Belongs to the SLX9 family.</text>
</comment>
<proteinExistence type="inferred from homology"/>
<feature type="compositionally biased region" description="Basic and acidic residues" evidence="4">
    <location>
        <begin position="18"/>
        <end position="29"/>
    </location>
</feature>
<keyword evidence="6" id="KW-1185">Reference proteome</keyword>
<evidence type="ECO:0000256" key="2">
    <source>
        <dbReference type="ARBA" id="ARBA00011022"/>
    </source>
</evidence>
<dbReference type="PANTHER" id="PTHR31109:SF2">
    <property type="entry name" value="RIBOSOME BIOGENESIS PROTEIN SLX9 HOMOLOG"/>
    <property type="match status" value="1"/>
</dbReference>
<evidence type="ECO:0000256" key="3">
    <source>
        <dbReference type="ARBA" id="ARBA00023242"/>
    </source>
</evidence>
<comment type="subcellular location">
    <subcellularLocation>
        <location evidence="1">Nucleus</location>
        <location evidence="1">Nucleolus</location>
    </subcellularLocation>
</comment>
<comment type="caution">
    <text evidence="5">The sequence shown here is derived from an EMBL/GenBank/DDBJ whole genome shotgun (WGS) entry which is preliminary data.</text>
</comment>
<evidence type="ECO:0008006" key="7">
    <source>
        <dbReference type="Google" id="ProtNLM"/>
    </source>
</evidence>
<organism evidence="5 6">
    <name type="scientific">Porites lobata</name>
    <dbReference type="NCBI Taxonomy" id="104759"/>
    <lineage>
        <taxon>Eukaryota</taxon>
        <taxon>Metazoa</taxon>
        <taxon>Cnidaria</taxon>
        <taxon>Anthozoa</taxon>
        <taxon>Hexacorallia</taxon>
        <taxon>Scleractinia</taxon>
        <taxon>Fungiina</taxon>
        <taxon>Poritidae</taxon>
        <taxon>Porites</taxon>
    </lineage>
</organism>
<feature type="compositionally biased region" description="Basic residues" evidence="4">
    <location>
        <begin position="135"/>
        <end position="145"/>
    </location>
</feature>
<evidence type="ECO:0000313" key="6">
    <source>
        <dbReference type="Proteomes" id="UP001159405"/>
    </source>
</evidence>
<feature type="compositionally biased region" description="Basic residues" evidence="4">
    <location>
        <begin position="1"/>
        <end position="11"/>
    </location>
</feature>
<dbReference type="PANTHER" id="PTHR31109">
    <property type="entry name" value="PROTEIN FAM207A"/>
    <property type="match status" value="1"/>
</dbReference>
<reference evidence="5 6" key="1">
    <citation type="submission" date="2022-05" db="EMBL/GenBank/DDBJ databases">
        <authorList>
            <consortium name="Genoscope - CEA"/>
            <person name="William W."/>
        </authorList>
    </citation>
    <scope>NUCLEOTIDE SEQUENCE [LARGE SCALE GENOMIC DNA]</scope>
</reference>
<evidence type="ECO:0000256" key="1">
    <source>
        <dbReference type="ARBA" id="ARBA00004604"/>
    </source>
</evidence>
<dbReference type="Pfam" id="PF15341">
    <property type="entry name" value="SLX9"/>
    <property type="match status" value="1"/>
</dbReference>
<dbReference type="Proteomes" id="UP001159405">
    <property type="component" value="Unassembled WGS sequence"/>
</dbReference>
<gene>
    <name evidence="5" type="ORF">PLOB_00027196</name>
</gene>
<protein>
    <recommendedName>
        <fullName evidence="7">Ribosome biogenesis protein SLX9</fullName>
    </recommendedName>
</protein>
<dbReference type="EMBL" id="CALNXK010000033">
    <property type="protein sequence ID" value="CAH3119099.1"/>
    <property type="molecule type" value="Genomic_DNA"/>
</dbReference>
<evidence type="ECO:0000313" key="5">
    <source>
        <dbReference type="EMBL" id="CAH3119099.1"/>
    </source>
</evidence>
<keyword evidence="3" id="KW-0539">Nucleus</keyword>
<feature type="compositionally biased region" description="Polar residues" evidence="4">
    <location>
        <begin position="122"/>
        <end position="131"/>
    </location>
</feature>
<sequence>MGKIRRARQKLHLPAVKPDNEKDKQDVMKPNESSLPAIFPMAGLFDANVDEADSSQAQKGQQNKKDRRKERHEQFLKKLHAGRRVEEDSKKAKQRAQTVVIGDMEPLLSALPTINIPDLVRSTKSTDNSGGSEKPKKKNKMRNKARQALQASEIAHFQQVLQHPAYKANPLAAISEHIKNAVQREHESQT</sequence>
<feature type="region of interest" description="Disordered" evidence="4">
    <location>
        <begin position="117"/>
        <end position="148"/>
    </location>
</feature>
<dbReference type="InterPro" id="IPR028160">
    <property type="entry name" value="Slx9-like"/>
</dbReference>
<name>A0ABN8NR70_9CNID</name>